<evidence type="ECO:0000313" key="2">
    <source>
        <dbReference type="Proteomes" id="UP001497516"/>
    </source>
</evidence>
<proteinExistence type="predicted"/>
<sequence>MSPTFSARLTDDGVFLVCFPAQLFLLAQSKSTPWTLSTQVEVRQPSCLWAISDMRPITSSRLRVTEERKPPSSTFSSLSGSFFSSSATIEEAANRTTDAFVVSTFSSVSFSGGGFFSKVASSTTNVAKKASIKHASTSVFFLDGRQIGD</sequence>
<keyword evidence="2" id="KW-1185">Reference proteome</keyword>
<organism evidence="1 2">
    <name type="scientific">Linum trigynum</name>
    <dbReference type="NCBI Taxonomy" id="586398"/>
    <lineage>
        <taxon>Eukaryota</taxon>
        <taxon>Viridiplantae</taxon>
        <taxon>Streptophyta</taxon>
        <taxon>Embryophyta</taxon>
        <taxon>Tracheophyta</taxon>
        <taxon>Spermatophyta</taxon>
        <taxon>Magnoliopsida</taxon>
        <taxon>eudicotyledons</taxon>
        <taxon>Gunneridae</taxon>
        <taxon>Pentapetalae</taxon>
        <taxon>rosids</taxon>
        <taxon>fabids</taxon>
        <taxon>Malpighiales</taxon>
        <taxon>Linaceae</taxon>
        <taxon>Linum</taxon>
    </lineage>
</organism>
<accession>A0AAV2G804</accession>
<dbReference type="EMBL" id="OZ034821">
    <property type="protein sequence ID" value="CAL1405893.1"/>
    <property type="molecule type" value="Genomic_DNA"/>
</dbReference>
<name>A0AAV2G804_9ROSI</name>
<dbReference type="AlphaFoldDB" id="A0AAV2G804"/>
<reference evidence="1 2" key="1">
    <citation type="submission" date="2024-04" db="EMBL/GenBank/DDBJ databases">
        <authorList>
            <person name="Fracassetti M."/>
        </authorList>
    </citation>
    <scope>NUCLEOTIDE SEQUENCE [LARGE SCALE GENOMIC DNA]</scope>
</reference>
<evidence type="ECO:0000313" key="1">
    <source>
        <dbReference type="EMBL" id="CAL1405893.1"/>
    </source>
</evidence>
<dbReference type="Proteomes" id="UP001497516">
    <property type="component" value="Chromosome 8"/>
</dbReference>
<protein>
    <submittedName>
        <fullName evidence="1">Uncharacterized protein</fullName>
    </submittedName>
</protein>
<gene>
    <name evidence="1" type="ORF">LTRI10_LOCUS45655</name>
</gene>